<dbReference type="InterPro" id="IPR023213">
    <property type="entry name" value="CAT-like_dom_sf"/>
</dbReference>
<sequence>MNVRQRLRPQLPDKYFGNAIIMESATATASELLEHGLGWAAMQINKMIALQTDEEIKKQLKALVDRQSQALKLDQPAGSNVSGLIVGSSPRFDVYGNDFGWGKPITVRTGRGKVLDGKILSFPGAGEPGSVDIHACLKPEILLHLENDIEFMEAVSTILSPCYMLSRVLLIY</sequence>
<dbReference type="Proteomes" id="UP001141552">
    <property type="component" value="Unassembled WGS sequence"/>
</dbReference>
<keyword evidence="3" id="KW-1185">Reference proteome</keyword>
<protein>
    <submittedName>
        <fullName evidence="2">Uncharacterized protein</fullName>
    </submittedName>
</protein>
<dbReference type="EMBL" id="JAKUCV010006826">
    <property type="protein sequence ID" value="KAJ4825693.1"/>
    <property type="molecule type" value="Genomic_DNA"/>
</dbReference>
<evidence type="ECO:0000256" key="1">
    <source>
        <dbReference type="ARBA" id="ARBA00022679"/>
    </source>
</evidence>
<dbReference type="AlphaFoldDB" id="A0A9Q0F642"/>
<organism evidence="2 3">
    <name type="scientific">Turnera subulata</name>
    <dbReference type="NCBI Taxonomy" id="218843"/>
    <lineage>
        <taxon>Eukaryota</taxon>
        <taxon>Viridiplantae</taxon>
        <taxon>Streptophyta</taxon>
        <taxon>Embryophyta</taxon>
        <taxon>Tracheophyta</taxon>
        <taxon>Spermatophyta</taxon>
        <taxon>Magnoliopsida</taxon>
        <taxon>eudicotyledons</taxon>
        <taxon>Gunneridae</taxon>
        <taxon>Pentapetalae</taxon>
        <taxon>rosids</taxon>
        <taxon>fabids</taxon>
        <taxon>Malpighiales</taxon>
        <taxon>Passifloraceae</taxon>
        <taxon>Turnera</taxon>
    </lineage>
</organism>
<accession>A0A9Q0F642</accession>
<gene>
    <name evidence="2" type="ORF">Tsubulata_046547</name>
</gene>
<reference evidence="2" key="1">
    <citation type="submission" date="2022-02" db="EMBL/GenBank/DDBJ databases">
        <authorList>
            <person name="Henning P.M."/>
            <person name="McCubbin A.G."/>
            <person name="Shore J.S."/>
        </authorList>
    </citation>
    <scope>NUCLEOTIDE SEQUENCE</scope>
    <source>
        <strain evidence="2">F60SS</strain>
        <tissue evidence="2">Leaves</tissue>
    </source>
</reference>
<comment type="caution">
    <text evidence="2">The sequence shown here is derived from an EMBL/GenBank/DDBJ whole genome shotgun (WGS) entry which is preliminary data.</text>
</comment>
<dbReference type="PANTHER" id="PTHR31896:SF43">
    <property type="entry name" value="PROTEIN ENHANCED PSEUDOMONAS SUSCEPTIBILITY 1"/>
    <property type="match status" value="1"/>
</dbReference>
<dbReference type="InterPro" id="IPR051283">
    <property type="entry name" value="Sec_Metabolite_Acyltrans"/>
</dbReference>
<dbReference type="GO" id="GO:0016740">
    <property type="term" value="F:transferase activity"/>
    <property type="evidence" value="ECO:0007669"/>
    <property type="project" value="UniProtKB-KW"/>
</dbReference>
<name>A0A9Q0F642_9ROSI</name>
<proteinExistence type="predicted"/>
<dbReference type="OrthoDB" id="849222at2759"/>
<keyword evidence="1" id="KW-0808">Transferase</keyword>
<evidence type="ECO:0000313" key="2">
    <source>
        <dbReference type="EMBL" id="KAJ4825693.1"/>
    </source>
</evidence>
<evidence type="ECO:0000313" key="3">
    <source>
        <dbReference type="Proteomes" id="UP001141552"/>
    </source>
</evidence>
<reference evidence="2" key="2">
    <citation type="journal article" date="2023" name="Plants (Basel)">
        <title>Annotation of the Turnera subulata (Passifloraceae) Draft Genome Reveals the S-Locus Evolved after the Divergence of Turneroideae from Passifloroideae in a Stepwise Manner.</title>
        <authorList>
            <person name="Henning P.M."/>
            <person name="Roalson E.H."/>
            <person name="Mir W."/>
            <person name="McCubbin A.G."/>
            <person name="Shore J.S."/>
        </authorList>
    </citation>
    <scope>NUCLEOTIDE SEQUENCE</scope>
    <source>
        <strain evidence="2">F60SS</strain>
    </source>
</reference>
<dbReference type="PANTHER" id="PTHR31896">
    <property type="entry name" value="FAMILY REGULATORY PROTEIN, PUTATIVE (AFU_ORTHOLOGUE AFUA_3G14730)-RELATED"/>
    <property type="match status" value="1"/>
</dbReference>
<dbReference type="Pfam" id="PF02458">
    <property type="entry name" value="Transferase"/>
    <property type="match status" value="1"/>
</dbReference>
<dbReference type="Gene3D" id="3.30.559.10">
    <property type="entry name" value="Chloramphenicol acetyltransferase-like domain"/>
    <property type="match status" value="1"/>
</dbReference>